<accession>A0A1F6NXA5</accession>
<feature type="transmembrane region" description="Helical" evidence="1">
    <location>
        <begin position="74"/>
        <end position="96"/>
    </location>
</feature>
<name>A0A1F6NXA5_9BACT</name>
<keyword evidence="1" id="KW-0812">Transmembrane</keyword>
<evidence type="ECO:0000256" key="1">
    <source>
        <dbReference type="SAM" id="Phobius"/>
    </source>
</evidence>
<reference evidence="2 3" key="1">
    <citation type="journal article" date="2016" name="Nat. Commun.">
        <title>Thousands of microbial genomes shed light on interconnected biogeochemical processes in an aquifer system.</title>
        <authorList>
            <person name="Anantharaman K."/>
            <person name="Brown C.T."/>
            <person name="Hug L.A."/>
            <person name="Sharon I."/>
            <person name="Castelle C.J."/>
            <person name="Probst A.J."/>
            <person name="Thomas B.C."/>
            <person name="Singh A."/>
            <person name="Wilkins M.J."/>
            <person name="Karaoz U."/>
            <person name="Brodie E.L."/>
            <person name="Williams K.H."/>
            <person name="Hubbard S.S."/>
            <person name="Banfield J.F."/>
        </authorList>
    </citation>
    <scope>NUCLEOTIDE SEQUENCE [LARGE SCALE GENOMIC DNA]</scope>
</reference>
<dbReference type="STRING" id="1798704.A3J93_04585"/>
<dbReference type="EMBL" id="MFQZ01000002">
    <property type="protein sequence ID" value="OGH88511.1"/>
    <property type="molecule type" value="Genomic_DNA"/>
</dbReference>
<protein>
    <submittedName>
        <fullName evidence="2">Uncharacterized protein</fullName>
    </submittedName>
</protein>
<gene>
    <name evidence="2" type="ORF">A3J93_04585</name>
</gene>
<dbReference type="Proteomes" id="UP000177907">
    <property type="component" value="Unassembled WGS sequence"/>
</dbReference>
<organism evidence="2 3">
    <name type="scientific">Candidatus Magasanikbacteria bacterium RIFOXYC2_FULL_42_28</name>
    <dbReference type="NCBI Taxonomy" id="1798704"/>
    <lineage>
        <taxon>Bacteria</taxon>
        <taxon>Candidatus Magasanikiibacteriota</taxon>
    </lineage>
</organism>
<dbReference type="AlphaFoldDB" id="A0A1F6NXA5"/>
<comment type="caution">
    <text evidence="2">The sequence shown here is derived from an EMBL/GenBank/DDBJ whole genome shotgun (WGS) entry which is preliminary data.</text>
</comment>
<sequence>MEIMIRNIVLIIGWPVLVVGSIYLIVKGGAVYKLVRGSLVGKVTKVLVISMLVGMYSLGIVATALMYADENTGVWVVLPIFFAWFITFIWSLKVLVKAGNEAKKLSEN</sequence>
<evidence type="ECO:0000313" key="2">
    <source>
        <dbReference type="EMBL" id="OGH88511.1"/>
    </source>
</evidence>
<feature type="transmembrane region" description="Helical" evidence="1">
    <location>
        <begin position="6"/>
        <end position="26"/>
    </location>
</feature>
<keyword evidence="1" id="KW-1133">Transmembrane helix</keyword>
<keyword evidence="1" id="KW-0472">Membrane</keyword>
<feature type="transmembrane region" description="Helical" evidence="1">
    <location>
        <begin position="46"/>
        <end position="68"/>
    </location>
</feature>
<evidence type="ECO:0000313" key="3">
    <source>
        <dbReference type="Proteomes" id="UP000177907"/>
    </source>
</evidence>
<proteinExistence type="predicted"/>